<dbReference type="GO" id="GO:0005634">
    <property type="term" value="C:nucleus"/>
    <property type="evidence" value="ECO:0007669"/>
    <property type="project" value="UniProtKB-SubCell"/>
</dbReference>
<evidence type="ECO:0000313" key="6">
    <source>
        <dbReference type="Proteomes" id="UP000054805"/>
    </source>
</evidence>
<accession>A0A0V1ILJ7</accession>
<feature type="domain" description="Homeobox" evidence="4">
    <location>
        <begin position="83"/>
        <end position="167"/>
    </location>
</feature>
<keyword evidence="6" id="KW-1185">Reference proteome</keyword>
<feature type="DNA-binding region" description="Homeobox" evidence="2">
    <location>
        <begin position="85"/>
        <end position="168"/>
    </location>
</feature>
<dbReference type="PROSITE" id="PS50071">
    <property type="entry name" value="HOMEOBOX_2"/>
    <property type="match status" value="1"/>
</dbReference>
<dbReference type="CDD" id="cd00086">
    <property type="entry name" value="homeodomain"/>
    <property type="match status" value="1"/>
</dbReference>
<dbReference type="Gene3D" id="1.10.10.60">
    <property type="entry name" value="Homeodomain-like"/>
    <property type="match status" value="1"/>
</dbReference>
<dbReference type="PANTHER" id="PTHR24329:SF543">
    <property type="entry name" value="FI01017P-RELATED"/>
    <property type="match status" value="1"/>
</dbReference>
<keyword evidence="2 3" id="KW-0539">Nucleus</keyword>
<dbReference type="Pfam" id="PF00046">
    <property type="entry name" value="Homeodomain"/>
    <property type="match status" value="1"/>
</dbReference>
<sequence>MVLAISSPSQAFDIVNGMSAAASATSAATDADVDADSAASAFASASAAPAVAVADICLPVLECNDIKSGAMQEAKSEPTMIGKQRKRVRTLFTPFQLKEMEKCFSRTHYPDIFAREDLAQRTKLSESKVQVINLRCFSLTNYEWCFLSSWLYAQVWFQNRRAKWRKTERCNGELQATGGPGNQSPATDDNFDECRCTKSRSIVDKAIGENKFLKQTVNDIFLSNTAKQLHHRSATNASNNYYSSLTQSQKIPYPGGASLLYSASNPLPTSWQHGPFVQAEMATYPQLFYLPSMLISGNQAPVFNVYEPATLGAYETAALRYYPLTSSFTMSQQPLVSSTQRRDQM</sequence>
<comment type="caution">
    <text evidence="5">The sequence shown here is derived from an EMBL/GenBank/DDBJ whole genome shotgun (WGS) entry which is preliminary data.</text>
</comment>
<comment type="subcellular location">
    <subcellularLocation>
        <location evidence="1 2 3">Nucleus</location>
    </subcellularLocation>
</comment>
<dbReference type="InterPro" id="IPR009057">
    <property type="entry name" value="Homeodomain-like_sf"/>
</dbReference>
<dbReference type="InterPro" id="IPR001356">
    <property type="entry name" value="HD"/>
</dbReference>
<dbReference type="PANTHER" id="PTHR24329">
    <property type="entry name" value="HOMEOBOX PROTEIN ARISTALESS"/>
    <property type="match status" value="1"/>
</dbReference>
<evidence type="ECO:0000313" key="5">
    <source>
        <dbReference type="EMBL" id="KRZ23013.1"/>
    </source>
</evidence>
<dbReference type="EMBL" id="JYDS01000157">
    <property type="protein sequence ID" value="KRZ23013.1"/>
    <property type="molecule type" value="Genomic_DNA"/>
</dbReference>
<reference evidence="5 6" key="1">
    <citation type="submission" date="2015-01" db="EMBL/GenBank/DDBJ databases">
        <title>Evolution of Trichinella species and genotypes.</title>
        <authorList>
            <person name="Korhonen P.K."/>
            <person name="Edoardo P."/>
            <person name="Giuseppe L.R."/>
            <person name="Gasser R.B."/>
        </authorList>
    </citation>
    <scope>NUCLEOTIDE SEQUENCE [LARGE SCALE GENOMIC DNA]</scope>
    <source>
        <strain evidence="5">ISS588</strain>
    </source>
</reference>
<evidence type="ECO:0000256" key="3">
    <source>
        <dbReference type="RuleBase" id="RU000682"/>
    </source>
</evidence>
<proteinExistence type="predicted"/>
<dbReference type="Proteomes" id="UP000054805">
    <property type="component" value="Unassembled WGS sequence"/>
</dbReference>
<keyword evidence="2 3" id="KW-0238">DNA-binding</keyword>
<evidence type="ECO:0000256" key="2">
    <source>
        <dbReference type="PROSITE-ProRule" id="PRU00108"/>
    </source>
</evidence>
<evidence type="ECO:0000256" key="1">
    <source>
        <dbReference type="ARBA" id="ARBA00004123"/>
    </source>
</evidence>
<dbReference type="AlphaFoldDB" id="A0A0V1ILJ7"/>
<evidence type="ECO:0000259" key="4">
    <source>
        <dbReference type="PROSITE" id="PS50071"/>
    </source>
</evidence>
<dbReference type="GO" id="GO:0000977">
    <property type="term" value="F:RNA polymerase II transcription regulatory region sequence-specific DNA binding"/>
    <property type="evidence" value="ECO:0007669"/>
    <property type="project" value="TreeGrafter"/>
</dbReference>
<dbReference type="SMART" id="SM00389">
    <property type="entry name" value="HOX"/>
    <property type="match status" value="1"/>
</dbReference>
<dbReference type="SUPFAM" id="SSF46689">
    <property type="entry name" value="Homeodomain-like"/>
    <property type="match status" value="1"/>
</dbReference>
<dbReference type="InterPro" id="IPR050649">
    <property type="entry name" value="Paired_Homeobox_TFs"/>
</dbReference>
<protein>
    <submittedName>
        <fullName evidence="5">Aristaless-related homeobox protein</fullName>
    </submittedName>
</protein>
<gene>
    <name evidence="5" type="primary">arx</name>
    <name evidence="5" type="ORF">T4B_11265</name>
</gene>
<keyword evidence="2 3" id="KW-0371">Homeobox</keyword>
<organism evidence="5 6">
    <name type="scientific">Trichinella pseudospiralis</name>
    <name type="common">Parasitic roundworm</name>
    <dbReference type="NCBI Taxonomy" id="6337"/>
    <lineage>
        <taxon>Eukaryota</taxon>
        <taxon>Metazoa</taxon>
        <taxon>Ecdysozoa</taxon>
        <taxon>Nematoda</taxon>
        <taxon>Enoplea</taxon>
        <taxon>Dorylaimia</taxon>
        <taxon>Trichinellida</taxon>
        <taxon>Trichinellidae</taxon>
        <taxon>Trichinella</taxon>
    </lineage>
</organism>
<dbReference type="GO" id="GO:0000981">
    <property type="term" value="F:DNA-binding transcription factor activity, RNA polymerase II-specific"/>
    <property type="evidence" value="ECO:0007669"/>
    <property type="project" value="TreeGrafter"/>
</dbReference>
<name>A0A0V1ILJ7_TRIPS</name>